<dbReference type="Gene3D" id="3.10.400.10">
    <property type="entry name" value="Sulfate adenylyltransferase"/>
    <property type="match status" value="1"/>
</dbReference>
<dbReference type="PANTHER" id="PTHR39203">
    <property type="entry name" value="CYTOPLASMIC PROTEIN-RELATED"/>
    <property type="match status" value="1"/>
</dbReference>
<reference evidence="2 3" key="1">
    <citation type="submission" date="2020-12" db="EMBL/GenBank/DDBJ databases">
        <title>Microbacterium sp. HY060.</title>
        <authorList>
            <person name="Zhou J."/>
        </authorList>
    </citation>
    <scope>NUCLEOTIDE SEQUENCE [LARGE SCALE GENOMIC DNA]</scope>
    <source>
        <strain evidence="2 3">HY60</strain>
    </source>
</reference>
<evidence type="ECO:0000313" key="3">
    <source>
        <dbReference type="Proteomes" id="UP000662814"/>
    </source>
</evidence>
<name>A0ABX6YP93_9MICO</name>
<evidence type="ECO:0000259" key="1">
    <source>
        <dbReference type="SMART" id="SM01022"/>
    </source>
</evidence>
<evidence type="ECO:0000313" key="2">
    <source>
        <dbReference type="EMBL" id="QPZ40201.1"/>
    </source>
</evidence>
<gene>
    <name evidence="2" type="ORF">HCR76_05255</name>
</gene>
<dbReference type="InterPro" id="IPR007374">
    <property type="entry name" value="ASCH_domain"/>
</dbReference>
<proteinExistence type="predicted"/>
<keyword evidence="3" id="KW-1185">Reference proteome</keyword>
<dbReference type="Proteomes" id="UP000662814">
    <property type="component" value="Chromosome"/>
</dbReference>
<dbReference type="SMART" id="SM01022">
    <property type="entry name" value="ASCH"/>
    <property type="match status" value="1"/>
</dbReference>
<feature type="domain" description="ASCH" evidence="1">
    <location>
        <begin position="22"/>
        <end position="145"/>
    </location>
</feature>
<accession>A0ABX6YP93</accession>
<dbReference type="PANTHER" id="PTHR39203:SF1">
    <property type="entry name" value="CYTOPLASMIC PROTEIN"/>
    <property type="match status" value="1"/>
</dbReference>
<sequence>MWRDYAAANPVVAQLFGTYEAEQFGDSAEMADELLGLILDGRKRATSSHAAEYRVDDEPFPTIGSHWISCDGSGVPRAIRRIVELRVAPFAAVEAQFAHDEGEDDRTLESWRREHWRFFSRMCAARGSTFSENDELILERFAVVWPPEVANAVPLQS</sequence>
<protein>
    <submittedName>
        <fullName evidence="2">ASCH domain-containing protein</fullName>
    </submittedName>
</protein>
<dbReference type="InterPro" id="IPR009326">
    <property type="entry name" value="DUF984"/>
</dbReference>
<dbReference type="PIRSF" id="PIRSF021320">
    <property type="entry name" value="DUF984"/>
    <property type="match status" value="1"/>
</dbReference>
<dbReference type="SUPFAM" id="SSF88697">
    <property type="entry name" value="PUA domain-like"/>
    <property type="match status" value="1"/>
</dbReference>
<dbReference type="InterPro" id="IPR015947">
    <property type="entry name" value="PUA-like_sf"/>
</dbReference>
<dbReference type="EMBL" id="CP061169">
    <property type="protein sequence ID" value="QPZ40201.1"/>
    <property type="molecule type" value="Genomic_DNA"/>
</dbReference>
<dbReference type="Pfam" id="PF04266">
    <property type="entry name" value="ASCH"/>
    <property type="match status" value="1"/>
</dbReference>
<organism evidence="2 3">
    <name type="scientific">Paramicrobacterium chengjingii</name>
    <dbReference type="NCBI Taxonomy" id="2769067"/>
    <lineage>
        <taxon>Bacteria</taxon>
        <taxon>Bacillati</taxon>
        <taxon>Actinomycetota</taxon>
        <taxon>Actinomycetes</taxon>
        <taxon>Micrococcales</taxon>
        <taxon>Microbacteriaceae</taxon>
        <taxon>Paramicrobacterium</taxon>
    </lineage>
</organism>
<dbReference type="CDD" id="cd06553">
    <property type="entry name" value="ASCH_Ef3133_like"/>
    <property type="match status" value="1"/>
</dbReference>